<name>A0A6C0AKS3_9ZZZZ</name>
<organism evidence="1">
    <name type="scientific">viral metagenome</name>
    <dbReference type="NCBI Taxonomy" id="1070528"/>
    <lineage>
        <taxon>unclassified sequences</taxon>
        <taxon>metagenomes</taxon>
        <taxon>organismal metagenomes</taxon>
    </lineage>
</organism>
<accession>A0A6C0AKS3</accession>
<reference evidence="1" key="1">
    <citation type="journal article" date="2020" name="Nature">
        <title>Giant virus diversity and host interactions through global metagenomics.</title>
        <authorList>
            <person name="Schulz F."/>
            <person name="Roux S."/>
            <person name="Paez-Espino D."/>
            <person name="Jungbluth S."/>
            <person name="Walsh D.A."/>
            <person name="Denef V.J."/>
            <person name="McMahon K.D."/>
            <person name="Konstantinidis K.T."/>
            <person name="Eloe-Fadrosh E.A."/>
            <person name="Kyrpides N.C."/>
            <person name="Woyke T."/>
        </authorList>
    </citation>
    <scope>NUCLEOTIDE SEQUENCE</scope>
    <source>
        <strain evidence="1">GVMAG-S-1035375-24</strain>
    </source>
</reference>
<dbReference type="AlphaFoldDB" id="A0A6C0AKS3"/>
<protein>
    <recommendedName>
        <fullName evidence="2">Exostosin GT47 domain-containing protein</fullName>
    </recommendedName>
</protein>
<sequence length="220" mass="25099">MLSGKAFASTCRWIVDPRYPEQRTYSSKDANTGDRVFVNGGLVYSFVRSLSIYRVRHLYVIHNSDQPFDEGKLAALLPHAIHIYAVNTTVKHPKLTTIPLGFPDAALDFVANFKRPDVPRDIEIYLNFSVNTNVQKRLDCYNAFKDDPRVVMRGGRTREQYYDDLCRSKYVLCPEGTGMDTHRVWEAIFCGATPVVLRNPLADLYSAYPVKIVDSWVDLV</sequence>
<dbReference type="EMBL" id="MN740666">
    <property type="protein sequence ID" value="QHS80040.1"/>
    <property type="molecule type" value="Genomic_DNA"/>
</dbReference>
<proteinExistence type="predicted"/>
<evidence type="ECO:0008006" key="2">
    <source>
        <dbReference type="Google" id="ProtNLM"/>
    </source>
</evidence>
<evidence type="ECO:0000313" key="1">
    <source>
        <dbReference type="EMBL" id="QHS80040.1"/>
    </source>
</evidence>